<dbReference type="GO" id="GO:0006650">
    <property type="term" value="P:glycerophospholipid metabolic process"/>
    <property type="evidence" value="ECO:0007669"/>
    <property type="project" value="UniProtKB-UniRule"/>
</dbReference>
<feature type="binding site" evidence="15">
    <location>
        <position position="111"/>
    </location>
    <ligand>
        <name>substrate</name>
    </ligand>
</feature>
<dbReference type="EC" id="1.1.1.94" evidence="10 13"/>
<dbReference type="Gene3D" id="1.10.1040.10">
    <property type="entry name" value="N-(1-d-carboxylethyl)-l-norvaline Dehydrogenase, domain 2"/>
    <property type="match status" value="1"/>
</dbReference>
<evidence type="ECO:0000256" key="13">
    <source>
        <dbReference type="HAMAP-Rule" id="MF_00394"/>
    </source>
</evidence>
<sequence length="340" mass="36956">MSKNIGIIGAGSWGIALAYLLTNNGHKVTIWSRSDSSVEKLKSYHGNEDKLPGVKLPDDVIYTSKIQEAVEDKNIIVLVIPSAHMRETARLIAPYINPTEECQQIIVNCSKGIEEDTMMLMSDVILDEIPGSNVCVLSGPSHAEEVGRKMPTTIVIGAFDKDIARYVQNVFMNNVFRVYTSPDMLGIEIGAALKNVIALAAGIADGLGCGDNAKAALITRGIAEMSRLGMAMGGKLETFSGLSGIGDLIVTCASMHSRNRRAGILIGQGKSYQEAMDEVKMVVEGVYSAKAALKLSEKYEVEMPIVSEVNEILFKGKKPEDALRNLMERDKRTENSSLDW</sequence>
<evidence type="ECO:0000259" key="19">
    <source>
        <dbReference type="Pfam" id="PF07479"/>
    </source>
</evidence>
<evidence type="ECO:0000256" key="12">
    <source>
        <dbReference type="ARBA" id="ARBA00080511"/>
    </source>
</evidence>
<comment type="catalytic activity">
    <reaction evidence="13">
        <text>sn-glycerol 3-phosphate + NAD(+) = dihydroxyacetone phosphate + NADH + H(+)</text>
        <dbReference type="Rhea" id="RHEA:11092"/>
        <dbReference type="ChEBI" id="CHEBI:15378"/>
        <dbReference type="ChEBI" id="CHEBI:57540"/>
        <dbReference type="ChEBI" id="CHEBI:57597"/>
        <dbReference type="ChEBI" id="CHEBI:57642"/>
        <dbReference type="ChEBI" id="CHEBI:57945"/>
        <dbReference type="EC" id="1.1.1.94"/>
    </reaction>
</comment>
<evidence type="ECO:0000256" key="6">
    <source>
        <dbReference type="ARBA" id="ARBA00023098"/>
    </source>
</evidence>
<evidence type="ECO:0000256" key="3">
    <source>
        <dbReference type="ARBA" id="ARBA00022857"/>
    </source>
</evidence>
<dbReference type="FunFam" id="3.40.50.720:FF:000019">
    <property type="entry name" value="Glycerol-3-phosphate dehydrogenase [NAD(P)+]"/>
    <property type="match status" value="1"/>
</dbReference>
<feature type="binding site" evidence="13">
    <location>
        <position position="139"/>
    </location>
    <ligand>
        <name>sn-glycerol 3-phosphate</name>
        <dbReference type="ChEBI" id="CHEBI:57597"/>
    </ligand>
</feature>
<evidence type="ECO:0000256" key="8">
    <source>
        <dbReference type="ARBA" id="ARBA00023264"/>
    </source>
</evidence>
<feature type="domain" description="Glycerol-3-phosphate dehydrogenase NAD-dependent C-terminal" evidence="19">
    <location>
        <begin position="183"/>
        <end position="323"/>
    </location>
</feature>
<keyword evidence="2 13" id="KW-0444">Lipid biosynthesis</keyword>
<dbReference type="InterPro" id="IPR036291">
    <property type="entry name" value="NAD(P)-bd_dom_sf"/>
</dbReference>
<evidence type="ECO:0000256" key="2">
    <source>
        <dbReference type="ARBA" id="ARBA00022516"/>
    </source>
</evidence>
<keyword evidence="5 13" id="KW-0520">NAD</keyword>
<feature type="binding site" evidence="13">
    <location>
        <position position="259"/>
    </location>
    <ligand>
        <name>sn-glycerol 3-phosphate</name>
        <dbReference type="ChEBI" id="CHEBI:57597"/>
    </ligand>
</feature>
<feature type="binding site" evidence="13">
    <location>
        <position position="258"/>
    </location>
    <ligand>
        <name>NADPH</name>
        <dbReference type="ChEBI" id="CHEBI:57783"/>
    </ligand>
</feature>
<dbReference type="GO" id="GO:0005829">
    <property type="term" value="C:cytosol"/>
    <property type="evidence" value="ECO:0007669"/>
    <property type="project" value="TreeGrafter"/>
</dbReference>
<evidence type="ECO:0000256" key="10">
    <source>
        <dbReference type="ARBA" id="ARBA00066687"/>
    </source>
</evidence>
<evidence type="ECO:0000256" key="1">
    <source>
        <dbReference type="ARBA" id="ARBA00011009"/>
    </source>
</evidence>
<keyword evidence="3 13" id="KW-0521">NADP</keyword>
<comment type="catalytic activity">
    <reaction evidence="9">
        <text>sn-glycerol 3-phosphate + NADP(+) = dihydroxyacetone phosphate + NADPH + H(+)</text>
        <dbReference type="Rhea" id="RHEA:11096"/>
        <dbReference type="ChEBI" id="CHEBI:15378"/>
        <dbReference type="ChEBI" id="CHEBI:57597"/>
        <dbReference type="ChEBI" id="CHEBI:57642"/>
        <dbReference type="ChEBI" id="CHEBI:57783"/>
        <dbReference type="ChEBI" id="CHEBI:58349"/>
        <dbReference type="EC" id="1.1.1.94"/>
    </reaction>
    <physiologicalReaction direction="right-to-left" evidence="9">
        <dbReference type="Rhea" id="RHEA:11098"/>
    </physiologicalReaction>
</comment>
<evidence type="ECO:0000256" key="11">
    <source>
        <dbReference type="ARBA" id="ARBA00069372"/>
    </source>
</evidence>
<feature type="binding site" evidence="16">
    <location>
        <position position="143"/>
    </location>
    <ligand>
        <name>NAD(+)</name>
        <dbReference type="ChEBI" id="CHEBI:57540"/>
    </ligand>
</feature>
<evidence type="ECO:0000256" key="4">
    <source>
        <dbReference type="ARBA" id="ARBA00023002"/>
    </source>
</evidence>
<feature type="binding site" evidence="15">
    <location>
        <begin position="258"/>
        <end position="259"/>
    </location>
    <ligand>
        <name>substrate</name>
    </ligand>
</feature>
<organism evidence="20 21">
    <name type="scientific">Butyrivibrio hungatei</name>
    <dbReference type="NCBI Taxonomy" id="185008"/>
    <lineage>
        <taxon>Bacteria</taxon>
        <taxon>Bacillati</taxon>
        <taxon>Bacillota</taxon>
        <taxon>Clostridia</taxon>
        <taxon>Lachnospirales</taxon>
        <taxon>Lachnospiraceae</taxon>
        <taxon>Butyrivibrio</taxon>
    </lineage>
</organism>
<dbReference type="InterPro" id="IPR011128">
    <property type="entry name" value="G3P_DH_NAD-dep_N"/>
</dbReference>
<dbReference type="GO" id="GO:0046167">
    <property type="term" value="P:glycerol-3-phosphate biosynthetic process"/>
    <property type="evidence" value="ECO:0007669"/>
    <property type="project" value="UniProtKB-UniRule"/>
</dbReference>
<dbReference type="PIRSF" id="PIRSF000114">
    <property type="entry name" value="Glycerol-3-P_dh"/>
    <property type="match status" value="1"/>
</dbReference>
<gene>
    <name evidence="13" type="primary">gpsA</name>
    <name evidence="20" type="ORF">bhn_I1283</name>
</gene>
<accession>A0A1D9P141</accession>
<feature type="binding site" evidence="13">
    <location>
        <position position="284"/>
    </location>
    <ligand>
        <name>NADPH</name>
        <dbReference type="ChEBI" id="CHEBI:57783"/>
    </ligand>
</feature>
<feature type="binding site" evidence="16">
    <location>
        <position position="258"/>
    </location>
    <ligand>
        <name>NAD(+)</name>
        <dbReference type="ChEBI" id="CHEBI:57540"/>
    </ligand>
</feature>
<feature type="binding site" evidence="13">
    <location>
        <position position="12"/>
    </location>
    <ligand>
        <name>NADPH</name>
        <dbReference type="ChEBI" id="CHEBI:57783"/>
    </ligand>
</feature>
<feature type="binding site" evidence="13">
    <location>
        <position position="33"/>
    </location>
    <ligand>
        <name>NADPH</name>
        <dbReference type="ChEBI" id="CHEBI:57783"/>
    </ligand>
</feature>
<evidence type="ECO:0000256" key="15">
    <source>
        <dbReference type="PIRSR" id="PIRSR000114-2"/>
    </source>
</evidence>
<dbReference type="InterPro" id="IPR006109">
    <property type="entry name" value="G3P_DH_NAD-dep_C"/>
</dbReference>
<evidence type="ECO:0000256" key="17">
    <source>
        <dbReference type="RuleBase" id="RU000437"/>
    </source>
</evidence>
<keyword evidence="6 13" id="KW-0443">Lipid metabolism</keyword>
<dbReference type="Pfam" id="PF07479">
    <property type="entry name" value="NAD_Gly3P_dh_C"/>
    <property type="match status" value="1"/>
</dbReference>
<dbReference type="GO" id="GO:0005975">
    <property type="term" value="P:carbohydrate metabolic process"/>
    <property type="evidence" value="ECO:0007669"/>
    <property type="project" value="InterPro"/>
</dbReference>
<evidence type="ECO:0000256" key="14">
    <source>
        <dbReference type="PIRSR" id="PIRSR000114-1"/>
    </source>
</evidence>
<dbReference type="OrthoDB" id="9812273at2"/>
<dbReference type="NCBIfam" id="NF000940">
    <property type="entry name" value="PRK00094.1-2"/>
    <property type="match status" value="1"/>
</dbReference>
<dbReference type="PANTHER" id="PTHR11728:SF1">
    <property type="entry name" value="GLYCEROL-3-PHOSPHATE DEHYDROGENASE [NAD(+)] 2, CHLOROPLASTIC"/>
    <property type="match status" value="1"/>
</dbReference>
<feature type="binding site" evidence="13">
    <location>
        <position position="13"/>
    </location>
    <ligand>
        <name>NADPH</name>
        <dbReference type="ChEBI" id="CHEBI:57783"/>
    </ligand>
</feature>
<proteinExistence type="inferred from homology"/>
<feature type="binding site" evidence="13">
    <location>
        <position position="141"/>
    </location>
    <ligand>
        <name>sn-glycerol 3-phosphate</name>
        <dbReference type="ChEBI" id="CHEBI:57597"/>
    </ligand>
</feature>
<dbReference type="NCBIfam" id="NF000941">
    <property type="entry name" value="PRK00094.1-3"/>
    <property type="match status" value="1"/>
</dbReference>
<keyword evidence="13" id="KW-0963">Cytoplasm</keyword>
<feature type="active site" description="Proton acceptor" evidence="13 14">
    <location>
        <position position="194"/>
    </location>
</feature>
<dbReference type="Proteomes" id="UP000179284">
    <property type="component" value="Chromosome I"/>
</dbReference>
<feature type="domain" description="Glycerol-3-phosphate dehydrogenase NAD-dependent N-terminal" evidence="18">
    <location>
        <begin position="5"/>
        <end position="162"/>
    </location>
</feature>
<feature type="binding site" evidence="16">
    <location>
        <begin position="9"/>
        <end position="14"/>
    </location>
    <ligand>
        <name>NAD(+)</name>
        <dbReference type="ChEBI" id="CHEBI:57540"/>
    </ligand>
</feature>
<feature type="binding site" evidence="13">
    <location>
        <position position="258"/>
    </location>
    <ligand>
        <name>sn-glycerol 3-phosphate</name>
        <dbReference type="ChEBI" id="CHEBI:57597"/>
    </ligand>
</feature>
<dbReference type="KEGG" id="bhu:bhn_I1283"/>
<dbReference type="GO" id="GO:0141153">
    <property type="term" value="F:glycerol-3-phosphate dehydrogenase (NADP+) activity"/>
    <property type="evidence" value="ECO:0007669"/>
    <property type="project" value="RHEA"/>
</dbReference>
<evidence type="ECO:0000256" key="16">
    <source>
        <dbReference type="PIRSR" id="PIRSR000114-3"/>
    </source>
</evidence>
<keyword evidence="7 13" id="KW-0594">Phospholipid biosynthesis</keyword>
<dbReference type="InterPro" id="IPR006168">
    <property type="entry name" value="G3P_DH_NAD-dep"/>
</dbReference>
<name>A0A1D9P141_9FIRM</name>
<keyword evidence="8 13" id="KW-1208">Phospholipid metabolism</keyword>
<dbReference type="Gene3D" id="3.40.50.720">
    <property type="entry name" value="NAD(P)-binding Rossmann-like Domain"/>
    <property type="match status" value="1"/>
</dbReference>
<dbReference type="Pfam" id="PF01210">
    <property type="entry name" value="NAD_Gly3P_dh_N"/>
    <property type="match status" value="1"/>
</dbReference>
<feature type="binding site" evidence="13">
    <location>
        <position position="282"/>
    </location>
    <ligand>
        <name>NADPH</name>
        <dbReference type="ChEBI" id="CHEBI:57783"/>
    </ligand>
</feature>
<evidence type="ECO:0000313" key="20">
    <source>
        <dbReference type="EMBL" id="AOZ96317.1"/>
    </source>
</evidence>
<dbReference type="GO" id="GO:0008654">
    <property type="term" value="P:phospholipid biosynthetic process"/>
    <property type="evidence" value="ECO:0007669"/>
    <property type="project" value="UniProtKB-KW"/>
</dbReference>
<keyword evidence="4 13" id="KW-0560">Oxidoreductase</keyword>
<feature type="binding site" evidence="13">
    <location>
        <position position="143"/>
    </location>
    <ligand>
        <name>NADPH</name>
        <dbReference type="ChEBI" id="CHEBI:57783"/>
    </ligand>
</feature>
<dbReference type="PANTHER" id="PTHR11728">
    <property type="entry name" value="GLYCEROL-3-PHOSPHATE DEHYDROGENASE"/>
    <property type="match status" value="1"/>
</dbReference>
<dbReference type="InterPro" id="IPR013328">
    <property type="entry name" value="6PGD_dom2"/>
</dbReference>
<dbReference type="GO" id="GO:0046168">
    <property type="term" value="P:glycerol-3-phosphate catabolic process"/>
    <property type="evidence" value="ECO:0007669"/>
    <property type="project" value="InterPro"/>
</dbReference>
<dbReference type="GO" id="GO:0051287">
    <property type="term" value="F:NAD binding"/>
    <property type="evidence" value="ECO:0007669"/>
    <property type="project" value="InterPro"/>
</dbReference>
<dbReference type="GO" id="GO:0141152">
    <property type="term" value="F:glycerol-3-phosphate dehydrogenase (NAD+) activity"/>
    <property type="evidence" value="ECO:0007669"/>
    <property type="project" value="RHEA"/>
</dbReference>
<dbReference type="RefSeq" id="WP_071176017.1">
    <property type="nucleotide sequence ID" value="NZ_CP017831.1"/>
</dbReference>
<dbReference type="EMBL" id="CP017831">
    <property type="protein sequence ID" value="AOZ96317.1"/>
    <property type="molecule type" value="Genomic_DNA"/>
</dbReference>
<dbReference type="SUPFAM" id="SSF48179">
    <property type="entry name" value="6-phosphogluconate dehydrogenase C-terminal domain-like"/>
    <property type="match status" value="1"/>
</dbReference>
<evidence type="ECO:0000256" key="7">
    <source>
        <dbReference type="ARBA" id="ARBA00023209"/>
    </source>
</evidence>
<feature type="binding site" evidence="13">
    <location>
        <position position="111"/>
    </location>
    <ligand>
        <name>sn-glycerol 3-phosphate</name>
        <dbReference type="ChEBI" id="CHEBI:57597"/>
    </ligand>
</feature>
<dbReference type="PRINTS" id="PR00077">
    <property type="entry name" value="GPDHDRGNASE"/>
</dbReference>
<comment type="caution">
    <text evidence="13">Lacks conserved residue(s) required for the propagation of feature annotation.</text>
</comment>
<comment type="similarity">
    <text evidence="1 13 17">Belongs to the NAD-dependent glycerol-3-phosphate dehydrogenase family.</text>
</comment>
<dbReference type="InterPro" id="IPR008927">
    <property type="entry name" value="6-PGluconate_DH-like_C_sf"/>
</dbReference>
<comment type="pathway">
    <text evidence="13">Membrane lipid metabolism; glycerophospholipid metabolism.</text>
</comment>
<feature type="binding site" evidence="13">
    <location>
        <position position="257"/>
    </location>
    <ligand>
        <name>sn-glycerol 3-phosphate</name>
        <dbReference type="ChEBI" id="CHEBI:57597"/>
    </ligand>
</feature>
<dbReference type="HAMAP" id="MF_00394">
    <property type="entry name" value="NAD_Glyc3P_dehydrog"/>
    <property type="match status" value="1"/>
</dbReference>
<dbReference type="NCBIfam" id="NF000942">
    <property type="entry name" value="PRK00094.1-4"/>
    <property type="match status" value="1"/>
</dbReference>
<evidence type="ECO:0000256" key="9">
    <source>
        <dbReference type="ARBA" id="ARBA00052716"/>
    </source>
</evidence>
<evidence type="ECO:0000256" key="5">
    <source>
        <dbReference type="ARBA" id="ARBA00023027"/>
    </source>
</evidence>
<dbReference type="SUPFAM" id="SSF51735">
    <property type="entry name" value="NAD(P)-binding Rossmann-fold domains"/>
    <property type="match status" value="1"/>
</dbReference>
<comment type="subcellular location">
    <subcellularLocation>
        <location evidence="13">Cytoplasm</location>
    </subcellularLocation>
</comment>
<keyword evidence="21" id="KW-1185">Reference proteome</keyword>
<dbReference type="FunFam" id="1.10.1040.10:FF:000001">
    <property type="entry name" value="Glycerol-3-phosphate dehydrogenase [NAD(P)+]"/>
    <property type="match status" value="1"/>
</dbReference>
<reference evidence="21" key="1">
    <citation type="submission" date="2016-10" db="EMBL/GenBank/DDBJ databases">
        <title>The complete genome sequence of the rumen bacterium Butyrivibrio hungatei MB2003.</title>
        <authorList>
            <person name="Palevich N."/>
            <person name="Kelly W.J."/>
            <person name="Leahy S.C."/>
            <person name="Altermann E."/>
            <person name="Rakonjac J."/>
            <person name="Attwood G.T."/>
        </authorList>
    </citation>
    <scope>NUCLEOTIDE SEQUENCE [LARGE SCALE GENOMIC DNA]</scope>
    <source>
        <strain evidence="21">MB2003</strain>
    </source>
</reference>
<evidence type="ECO:0000259" key="18">
    <source>
        <dbReference type="Pfam" id="PF01210"/>
    </source>
</evidence>
<feature type="binding site" evidence="13">
    <location>
        <position position="194"/>
    </location>
    <ligand>
        <name>sn-glycerol 3-phosphate</name>
        <dbReference type="ChEBI" id="CHEBI:57597"/>
    </ligand>
</feature>
<evidence type="ECO:0000313" key="21">
    <source>
        <dbReference type="Proteomes" id="UP000179284"/>
    </source>
</evidence>
<keyword evidence="13" id="KW-0547">Nucleotide-binding</keyword>
<feature type="binding site" evidence="13">
    <location>
        <position position="247"/>
    </location>
    <ligand>
        <name>sn-glycerol 3-phosphate</name>
        <dbReference type="ChEBI" id="CHEBI:57597"/>
    </ligand>
</feature>
<comment type="function">
    <text evidence="13">Catalyzes the reduction of the glycolytic intermediate dihydroxyacetone phosphate (DHAP) to sn-glycerol 3-phosphate (G3P), the key precursor for phospholipid synthesis.</text>
</comment>
<dbReference type="UniPathway" id="UPA00940"/>
<protein>
    <recommendedName>
        <fullName evidence="11 13">Glycerol-3-phosphate dehydrogenase [NAD(P)+]</fullName>
        <ecNumber evidence="10 13">1.1.1.94</ecNumber>
    </recommendedName>
    <alternativeName>
        <fullName evidence="13">NAD(P)(+)-dependent glycerol-3-phosphate dehydrogenase</fullName>
    </alternativeName>
    <alternativeName>
        <fullName evidence="12 13">NAD(P)H-dependent dihydroxyacetone-phosphate reductase</fullName>
    </alternativeName>
</protein>
<feature type="binding site" evidence="13">
    <location>
        <position position="111"/>
    </location>
    <ligand>
        <name>NADPH</name>
        <dbReference type="ChEBI" id="CHEBI:57783"/>
    </ligand>
</feature>
<dbReference type="AlphaFoldDB" id="A0A1D9P141"/>